<proteinExistence type="predicted"/>
<evidence type="ECO:0000313" key="1">
    <source>
        <dbReference type="EMBL" id="MDN7563954.1"/>
    </source>
</evidence>
<accession>A0AAP4VGK4</accession>
<comment type="caution">
    <text evidence="1">The sequence shown here is derived from an EMBL/GenBank/DDBJ whole genome shotgun (WGS) entry which is preliminary data.</text>
</comment>
<dbReference type="Proteomes" id="UP001172109">
    <property type="component" value="Unassembled WGS sequence"/>
</dbReference>
<dbReference type="EMBL" id="JAUJQS010000003">
    <property type="protein sequence ID" value="MDN7563954.1"/>
    <property type="molecule type" value="Genomic_DNA"/>
</dbReference>
<dbReference type="AlphaFoldDB" id="A0AAP4VGK4"/>
<protein>
    <submittedName>
        <fullName evidence="1">Uncharacterized protein</fullName>
    </submittedName>
</protein>
<sequence>MTNISLAQRFQEARAPKIEVDGREIYSLYEIDVSSGDTLLSFDFVSSKKSSNQGIKIKALNCNVEVNNQILTDFFIWLDHSPNHIPMNVRIGKGGKATLKVWNVWKYDDVVHAWIGNAGMLVKKDDRHIAFHCSDGVGDPDFEDLVFTIEVGKVVK</sequence>
<evidence type="ECO:0000313" key="2">
    <source>
        <dbReference type="Proteomes" id="UP001172109"/>
    </source>
</evidence>
<dbReference type="RefSeq" id="WP_137910145.1">
    <property type="nucleotide sequence ID" value="NZ_CADEUY010000008.1"/>
</dbReference>
<reference evidence="1" key="1">
    <citation type="submission" date="2023-07" db="EMBL/GenBank/DDBJ databases">
        <title>A collection of bacterial strains from the Burkholderia cepacia Research Laboratory and Repository.</title>
        <authorList>
            <person name="Lipuma J."/>
            <person name="Spilker T."/>
            <person name="Caverly L."/>
        </authorList>
    </citation>
    <scope>NUCLEOTIDE SEQUENCE</scope>
    <source>
        <strain evidence="1">AU44979</strain>
    </source>
</reference>
<gene>
    <name evidence="1" type="ORF">QZM56_05515</name>
</gene>
<name>A0AAP4VGK4_9BURK</name>
<organism evidence="1 2">
    <name type="scientific">Burkholderia contaminans</name>
    <dbReference type="NCBI Taxonomy" id="488447"/>
    <lineage>
        <taxon>Bacteria</taxon>
        <taxon>Pseudomonadati</taxon>
        <taxon>Pseudomonadota</taxon>
        <taxon>Betaproteobacteria</taxon>
        <taxon>Burkholderiales</taxon>
        <taxon>Burkholderiaceae</taxon>
        <taxon>Burkholderia</taxon>
        <taxon>Burkholderia cepacia complex</taxon>
    </lineage>
</organism>